<proteinExistence type="predicted"/>
<reference evidence="1" key="1">
    <citation type="submission" date="2022-07" db="EMBL/GenBank/DDBJ databases">
        <title>Fungi with potential for degradation of polypropylene.</title>
        <authorList>
            <person name="Gostincar C."/>
        </authorList>
    </citation>
    <scope>NUCLEOTIDE SEQUENCE</scope>
    <source>
        <strain evidence="1">EXF-13287</strain>
    </source>
</reference>
<sequence>MDTVVSPHAAFGRGRRRVLGIPDFTARNVLVDRAGKLTGMSGWDLDQTVPLCVGFWRYMAWITRDWDPQIYGWHASIDREDATGKIVGHRHIYEVAMTR</sequence>
<evidence type="ECO:0000313" key="2">
    <source>
        <dbReference type="Proteomes" id="UP001174691"/>
    </source>
</evidence>
<dbReference type="AlphaFoldDB" id="A0AA38REK4"/>
<dbReference type="EMBL" id="JANBVN010000102">
    <property type="protein sequence ID" value="KAJ9144287.1"/>
    <property type="molecule type" value="Genomic_DNA"/>
</dbReference>
<comment type="caution">
    <text evidence="1">The sequence shown here is derived from an EMBL/GenBank/DDBJ whole genome shotgun (WGS) entry which is preliminary data.</text>
</comment>
<protein>
    <recommendedName>
        <fullName evidence="3">Aminoglycoside phosphotransferase domain-containing protein</fullName>
    </recommendedName>
</protein>
<keyword evidence="2" id="KW-1185">Reference proteome</keyword>
<organism evidence="1 2">
    <name type="scientific">Coniochaeta hoffmannii</name>
    <dbReference type="NCBI Taxonomy" id="91930"/>
    <lineage>
        <taxon>Eukaryota</taxon>
        <taxon>Fungi</taxon>
        <taxon>Dikarya</taxon>
        <taxon>Ascomycota</taxon>
        <taxon>Pezizomycotina</taxon>
        <taxon>Sordariomycetes</taxon>
        <taxon>Sordariomycetidae</taxon>
        <taxon>Coniochaetales</taxon>
        <taxon>Coniochaetaceae</taxon>
        <taxon>Coniochaeta</taxon>
    </lineage>
</organism>
<gene>
    <name evidence="1" type="ORF">NKR19_g6563</name>
</gene>
<accession>A0AA38REK4</accession>
<name>A0AA38REK4_9PEZI</name>
<evidence type="ECO:0008006" key="3">
    <source>
        <dbReference type="Google" id="ProtNLM"/>
    </source>
</evidence>
<evidence type="ECO:0000313" key="1">
    <source>
        <dbReference type="EMBL" id="KAJ9144287.1"/>
    </source>
</evidence>
<dbReference type="Proteomes" id="UP001174691">
    <property type="component" value="Unassembled WGS sequence"/>
</dbReference>